<dbReference type="PANTHER" id="PTHR47027">
    <property type="entry name" value="REVERSE TRANSCRIPTASE DOMAIN-CONTAINING PROTEIN"/>
    <property type="match status" value="1"/>
</dbReference>
<dbReference type="AlphaFoldDB" id="B4QL69"/>
<dbReference type="InterPro" id="IPR000477">
    <property type="entry name" value="RT_dom"/>
</dbReference>
<protein>
    <submittedName>
        <fullName evidence="2">GD12537</fullName>
    </submittedName>
</protein>
<dbReference type="PROSITE" id="PS50878">
    <property type="entry name" value="RT_POL"/>
    <property type="match status" value="1"/>
</dbReference>
<dbReference type="Proteomes" id="UP000000304">
    <property type="component" value="Chromosome 3L"/>
</dbReference>
<dbReference type="PhylomeDB" id="B4QL69"/>
<feature type="domain" description="Reverse transcriptase" evidence="1">
    <location>
        <begin position="1"/>
        <end position="125"/>
    </location>
</feature>
<evidence type="ECO:0000313" key="3">
    <source>
        <dbReference type="Proteomes" id="UP000000304"/>
    </source>
</evidence>
<reference evidence="2 3" key="1">
    <citation type="journal article" date="2007" name="Nature">
        <title>Evolution of genes and genomes on the Drosophila phylogeny.</title>
        <authorList>
            <consortium name="Drosophila 12 Genomes Consortium"/>
            <person name="Clark A.G."/>
            <person name="Eisen M.B."/>
            <person name="Smith D.R."/>
            <person name="Bergman C.M."/>
            <person name="Oliver B."/>
            <person name="Markow T.A."/>
            <person name="Kaufman T.C."/>
            <person name="Kellis M."/>
            <person name="Gelbart W."/>
            <person name="Iyer V.N."/>
            <person name="Pollard D.A."/>
            <person name="Sackton T.B."/>
            <person name="Larracuente A.M."/>
            <person name="Singh N.D."/>
            <person name="Abad J.P."/>
            <person name="Abt D.N."/>
            <person name="Adryan B."/>
            <person name="Aguade M."/>
            <person name="Akashi H."/>
            <person name="Anderson W.W."/>
            <person name="Aquadro C.F."/>
            <person name="Ardell D.H."/>
            <person name="Arguello R."/>
            <person name="Artieri C.G."/>
            <person name="Barbash D.A."/>
            <person name="Barker D."/>
            <person name="Barsanti P."/>
            <person name="Batterham P."/>
            <person name="Batzoglou S."/>
            <person name="Begun D."/>
            <person name="Bhutkar A."/>
            <person name="Blanco E."/>
            <person name="Bosak S.A."/>
            <person name="Bradley R.K."/>
            <person name="Brand A.D."/>
            <person name="Brent M.R."/>
            <person name="Brooks A.N."/>
            <person name="Brown R.H."/>
            <person name="Butlin R.K."/>
            <person name="Caggese C."/>
            <person name="Calvi B.R."/>
            <person name="Bernardo de Carvalho A."/>
            <person name="Caspi A."/>
            <person name="Castrezana S."/>
            <person name="Celniker S.E."/>
            <person name="Chang J.L."/>
            <person name="Chapple C."/>
            <person name="Chatterji S."/>
            <person name="Chinwalla A."/>
            <person name="Civetta A."/>
            <person name="Clifton S.W."/>
            <person name="Comeron J.M."/>
            <person name="Costello J.C."/>
            <person name="Coyne J.A."/>
            <person name="Daub J."/>
            <person name="David R.G."/>
            <person name="Delcher A.L."/>
            <person name="Delehaunty K."/>
            <person name="Do C.B."/>
            <person name="Ebling H."/>
            <person name="Edwards K."/>
            <person name="Eickbush T."/>
            <person name="Evans J.D."/>
            <person name="Filipski A."/>
            <person name="Findeiss S."/>
            <person name="Freyhult E."/>
            <person name="Fulton L."/>
            <person name="Fulton R."/>
            <person name="Garcia A.C."/>
            <person name="Gardiner A."/>
            <person name="Garfield D.A."/>
            <person name="Garvin B.E."/>
            <person name="Gibson G."/>
            <person name="Gilbert D."/>
            <person name="Gnerre S."/>
            <person name="Godfrey J."/>
            <person name="Good R."/>
            <person name="Gotea V."/>
            <person name="Gravely B."/>
            <person name="Greenberg A.J."/>
            <person name="Griffiths-Jones S."/>
            <person name="Gross S."/>
            <person name="Guigo R."/>
            <person name="Gustafson E.A."/>
            <person name="Haerty W."/>
            <person name="Hahn M.W."/>
            <person name="Halligan D.L."/>
            <person name="Halpern A.L."/>
            <person name="Halter G.M."/>
            <person name="Han M.V."/>
            <person name="Heger A."/>
            <person name="Hillier L."/>
            <person name="Hinrichs A.S."/>
            <person name="Holmes I."/>
            <person name="Hoskins R.A."/>
            <person name="Hubisz M.J."/>
            <person name="Hultmark D."/>
            <person name="Huntley M.A."/>
            <person name="Jaffe D.B."/>
            <person name="Jagadeeshan S."/>
            <person name="Jeck W.R."/>
            <person name="Johnson J."/>
            <person name="Jones C.D."/>
            <person name="Jordan W.C."/>
            <person name="Karpen G.H."/>
            <person name="Kataoka E."/>
            <person name="Keightley P.D."/>
            <person name="Kheradpour P."/>
            <person name="Kirkness E.F."/>
            <person name="Koerich L.B."/>
            <person name="Kristiansen K."/>
            <person name="Kudrna D."/>
            <person name="Kulathinal R.J."/>
            <person name="Kumar S."/>
            <person name="Kwok R."/>
            <person name="Lander E."/>
            <person name="Langley C.H."/>
            <person name="Lapoint R."/>
            <person name="Lazzaro B.P."/>
            <person name="Lee S.J."/>
            <person name="Levesque L."/>
            <person name="Li R."/>
            <person name="Lin C.F."/>
            <person name="Lin M.F."/>
            <person name="Lindblad-Toh K."/>
            <person name="Llopart A."/>
            <person name="Long M."/>
            <person name="Low L."/>
            <person name="Lozovsky E."/>
            <person name="Lu J."/>
            <person name="Luo M."/>
            <person name="Machado C.A."/>
            <person name="Makalowski W."/>
            <person name="Marzo M."/>
            <person name="Matsuda M."/>
            <person name="Matzkin L."/>
            <person name="McAllister B."/>
            <person name="McBride C.S."/>
            <person name="McKernan B."/>
            <person name="McKernan K."/>
            <person name="Mendez-Lago M."/>
            <person name="Minx P."/>
            <person name="Mollenhauer M.U."/>
            <person name="Montooth K."/>
            <person name="Mount S.M."/>
            <person name="Mu X."/>
            <person name="Myers E."/>
            <person name="Negre B."/>
            <person name="Newfeld S."/>
            <person name="Nielsen R."/>
            <person name="Noor M.A."/>
            <person name="O'Grady P."/>
            <person name="Pachter L."/>
            <person name="Papaceit M."/>
            <person name="Parisi M.J."/>
            <person name="Parisi M."/>
            <person name="Parts L."/>
            <person name="Pedersen J.S."/>
            <person name="Pesole G."/>
            <person name="Phillippy A.M."/>
            <person name="Ponting C.P."/>
            <person name="Pop M."/>
            <person name="Porcelli D."/>
            <person name="Powell J.R."/>
            <person name="Prohaska S."/>
            <person name="Pruitt K."/>
            <person name="Puig M."/>
            <person name="Quesneville H."/>
            <person name="Ram K.R."/>
            <person name="Rand D."/>
            <person name="Rasmussen M.D."/>
            <person name="Reed L.K."/>
            <person name="Reenan R."/>
            <person name="Reily A."/>
            <person name="Remington K.A."/>
            <person name="Rieger T.T."/>
            <person name="Ritchie M.G."/>
            <person name="Robin C."/>
            <person name="Rogers Y.H."/>
            <person name="Rohde C."/>
            <person name="Rozas J."/>
            <person name="Rubenfield M.J."/>
            <person name="Ruiz A."/>
            <person name="Russo S."/>
            <person name="Salzberg S.L."/>
            <person name="Sanchez-Gracia A."/>
            <person name="Saranga D.J."/>
            <person name="Sato H."/>
            <person name="Schaeffer S.W."/>
            <person name="Schatz M.C."/>
            <person name="Schlenke T."/>
            <person name="Schwartz R."/>
            <person name="Segarra C."/>
            <person name="Singh R.S."/>
            <person name="Sirot L."/>
            <person name="Sirota M."/>
            <person name="Sisneros N.B."/>
            <person name="Smith C.D."/>
            <person name="Smith T.F."/>
            <person name="Spieth J."/>
            <person name="Stage D.E."/>
            <person name="Stark A."/>
            <person name="Stephan W."/>
            <person name="Strausberg R.L."/>
            <person name="Strempel S."/>
            <person name="Sturgill D."/>
            <person name="Sutton G."/>
            <person name="Sutton G.G."/>
            <person name="Tao W."/>
            <person name="Teichmann S."/>
            <person name="Tobari Y.N."/>
            <person name="Tomimura Y."/>
            <person name="Tsolas J.M."/>
            <person name="Valente V.L."/>
            <person name="Venter E."/>
            <person name="Venter J.C."/>
            <person name="Vicario S."/>
            <person name="Vieira F.G."/>
            <person name="Vilella A.J."/>
            <person name="Villasante A."/>
            <person name="Walenz B."/>
            <person name="Wang J."/>
            <person name="Wasserman M."/>
            <person name="Watts T."/>
            <person name="Wilson D."/>
            <person name="Wilson R.K."/>
            <person name="Wing R.A."/>
            <person name="Wolfner M.F."/>
            <person name="Wong A."/>
            <person name="Wong G.K."/>
            <person name="Wu C.I."/>
            <person name="Wu G."/>
            <person name="Yamamoto D."/>
            <person name="Yang H.P."/>
            <person name="Yang S.P."/>
            <person name="Yorke J.A."/>
            <person name="Yoshida K."/>
            <person name="Zdobnov E."/>
            <person name="Zhang P."/>
            <person name="Zhang Y."/>
            <person name="Zimin A.V."/>
            <person name="Baldwin J."/>
            <person name="Abdouelleil A."/>
            <person name="Abdulkadir J."/>
            <person name="Abebe A."/>
            <person name="Abera B."/>
            <person name="Abreu J."/>
            <person name="Acer S.C."/>
            <person name="Aftuck L."/>
            <person name="Alexander A."/>
            <person name="An P."/>
            <person name="Anderson E."/>
            <person name="Anderson S."/>
            <person name="Arachi H."/>
            <person name="Azer M."/>
            <person name="Bachantsang P."/>
            <person name="Barry A."/>
            <person name="Bayul T."/>
            <person name="Berlin A."/>
            <person name="Bessette D."/>
            <person name="Bloom T."/>
            <person name="Blye J."/>
            <person name="Boguslavskiy L."/>
            <person name="Bonnet C."/>
            <person name="Boukhgalter B."/>
            <person name="Bourzgui I."/>
            <person name="Brown A."/>
            <person name="Cahill P."/>
            <person name="Channer S."/>
            <person name="Cheshatsang Y."/>
            <person name="Chuda L."/>
            <person name="Citroen M."/>
            <person name="Collymore A."/>
            <person name="Cooke P."/>
            <person name="Costello M."/>
            <person name="D'Aco K."/>
            <person name="Daza R."/>
            <person name="De Haan G."/>
            <person name="DeGray S."/>
            <person name="DeMaso C."/>
            <person name="Dhargay N."/>
            <person name="Dooley K."/>
            <person name="Dooley E."/>
            <person name="Doricent M."/>
            <person name="Dorje P."/>
            <person name="Dorjee K."/>
            <person name="Dupes A."/>
            <person name="Elong R."/>
            <person name="Falk J."/>
            <person name="Farina A."/>
            <person name="Faro S."/>
            <person name="Ferguson D."/>
            <person name="Fisher S."/>
            <person name="Foley C.D."/>
            <person name="Franke A."/>
            <person name="Friedrich D."/>
            <person name="Gadbois L."/>
            <person name="Gearin G."/>
            <person name="Gearin C.R."/>
            <person name="Giannoukos G."/>
            <person name="Goode T."/>
            <person name="Graham J."/>
            <person name="Grandbois E."/>
            <person name="Grewal S."/>
            <person name="Gyaltsen K."/>
            <person name="Hafez N."/>
            <person name="Hagos B."/>
            <person name="Hall J."/>
            <person name="Henson C."/>
            <person name="Hollinger A."/>
            <person name="Honan T."/>
            <person name="Huard M.D."/>
            <person name="Hughes L."/>
            <person name="Hurhula B."/>
            <person name="Husby M.E."/>
            <person name="Kamat A."/>
            <person name="Kanga B."/>
            <person name="Kashin S."/>
            <person name="Khazanovich D."/>
            <person name="Kisner P."/>
            <person name="Lance K."/>
            <person name="Lara M."/>
            <person name="Lee W."/>
            <person name="Lennon N."/>
            <person name="Letendre F."/>
            <person name="LeVine R."/>
            <person name="Lipovsky A."/>
            <person name="Liu X."/>
            <person name="Liu J."/>
            <person name="Liu S."/>
            <person name="Lokyitsang T."/>
            <person name="Lokyitsang Y."/>
            <person name="Lubonja R."/>
            <person name="Lui A."/>
            <person name="MacDonald P."/>
            <person name="Magnisalis V."/>
            <person name="Maru K."/>
            <person name="Matthews C."/>
            <person name="McCusker W."/>
            <person name="McDonough S."/>
            <person name="Mehta T."/>
            <person name="Meldrim J."/>
            <person name="Meneus L."/>
            <person name="Mihai O."/>
            <person name="Mihalev A."/>
            <person name="Mihova T."/>
            <person name="Mittelman R."/>
            <person name="Mlenga V."/>
            <person name="Montmayeur A."/>
            <person name="Mulrain L."/>
            <person name="Navidi A."/>
            <person name="Naylor J."/>
            <person name="Negash T."/>
            <person name="Nguyen T."/>
            <person name="Nguyen N."/>
            <person name="Nicol R."/>
            <person name="Norbu C."/>
            <person name="Norbu N."/>
            <person name="Novod N."/>
            <person name="O'Neill B."/>
            <person name="Osman S."/>
            <person name="Markiewicz E."/>
            <person name="Oyono O.L."/>
            <person name="Patti C."/>
            <person name="Phunkhang P."/>
            <person name="Pierre F."/>
            <person name="Priest M."/>
            <person name="Raghuraman S."/>
            <person name="Rege F."/>
            <person name="Reyes R."/>
            <person name="Rise C."/>
            <person name="Rogov P."/>
            <person name="Ross K."/>
            <person name="Ryan E."/>
            <person name="Settipalli S."/>
            <person name="Shea T."/>
            <person name="Sherpa N."/>
            <person name="Shi L."/>
            <person name="Shih D."/>
            <person name="Sparrow T."/>
            <person name="Spaulding J."/>
            <person name="Stalker J."/>
            <person name="Stange-Thomann N."/>
            <person name="Stavropoulos S."/>
            <person name="Stone C."/>
            <person name="Strader C."/>
            <person name="Tesfaye S."/>
            <person name="Thomson T."/>
            <person name="Thoulutsang Y."/>
            <person name="Thoulutsang D."/>
            <person name="Topham K."/>
            <person name="Topping I."/>
            <person name="Tsamla T."/>
            <person name="Vassiliev H."/>
            <person name="Vo A."/>
            <person name="Wangchuk T."/>
            <person name="Wangdi T."/>
            <person name="Weiand M."/>
            <person name="Wilkinson J."/>
            <person name="Wilson A."/>
            <person name="Yadav S."/>
            <person name="Young G."/>
            <person name="Yu Q."/>
            <person name="Zembek L."/>
            <person name="Zhong D."/>
            <person name="Zimmer A."/>
            <person name="Zwirko Z."/>
            <person name="Jaffe D.B."/>
            <person name="Alvarez P."/>
            <person name="Brockman W."/>
            <person name="Butler J."/>
            <person name="Chin C."/>
            <person name="Gnerre S."/>
            <person name="Grabherr M."/>
            <person name="Kleber M."/>
            <person name="Mauceli E."/>
            <person name="MacCallum I."/>
        </authorList>
    </citation>
    <scope>NUCLEOTIDE SEQUENCE [LARGE SCALE GENOMIC DNA]</scope>
    <source>
        <strain evidence="3">white501</strain>
    </source>
</reference>
<dbReference type="PANTHER" id="PTHR47027:SF30">
    <property type="entry name" value="THAP-TYPE DOMAIN-CONTAINING PROTEIN"/>
    <property type="match status" value="1"/>
</dbReference>
<sequence>MAMKMELELEMELGLYLLGDVVRPLVNTSNTADIPIIPSRNVNIATYADDTAFLASSSDPREASETIQRQIDALHPWLSRWNIVVNAEKSTQTTFALRRGDCPPVTLNGVIIPNAPAPKYLGLTLDRRLTWRPHIVSKRIQADARLRQMHWLIGRGSKLRQNHKILVYKAILKPIWTYGIQLWGTASHTNRLRIQRFQNRCLRIASPVANNQRRPKVSVASPAVATGQQKAVPILPTAIVVLDTGSKTFETGAMIDPCMPVSSIDRSLAAAFRLPIARLGGNEVCSTQPLPTFYQNTEHPPSLPSTTSCEKCLGTRIMPGKKHVFNA</sequence>
<accession>B4QL69</accession>
<evidence type="ECO:0000259" key="1">
    <source>
        <dbReference type="PROSITE" id="PS50878"/>
    </source>
</evidence>
<dbReference type="EMBL" id="CM000363">
    <property type="protein sequence ID" value="EDX10594.1"/>
    <property type="molecule type" value="Genomic_DNA"/>
</dbReference>
<dbReference type="HOGENOM" id="CLU_850648_0_0_1"/>
<keyword evidence="3" id="KW-1185">Reference proteome</keyword>
<organism evidence="2 3">
    <name type="scientific">Drosophila simulans</name>
    <name type="common">Fruit fly</name>
    <dbReference type="NCBI Taxonomy" id="7240"/>
    <lineage>
        <taxon>Eukaryota</taxon>
        <taxon>Metazoa</taxon>
        <taxon>Ecdysozoa</taxon>
        <taxon>Arthropoda</taxon>
        <taxon>Hexapoda</taxon>
        <taxon>Insecta</taxon>
        <taxon>Pterygota</taxon>
        <taxon>Neoptera</taxon>
        <taxon>Endopterygota</taxon>
        <taxon>Diptera</taxon>
        <taxon>Brachycera</taxon>
        <taxon>Muscomorpha</taxon>
        <taxon>Ephydroidea</taxon>
        <taxon>Drosophilidae</taxon>
        <taxon>Drosophila</taxon>
        <taxon>Sophophora</taxon>
    </lineage>
</organism>
<dbReference type="STRING" id="7240.B4QL69"/>
<evidence type="ECO:0000313" key="2">
    <source>
        <dbReference type="EMBL" id="EDX10594.1"/>
    </source>
</evidence>
<gene>
    <name evidence="2" type="primary">Dsim\GD12537</name>
    <name evidence="2" type="ORF">Dsim_GD12537</name>
</gene>
<proteinExistence type="predicted"/>
<name>B4QL69_DROSI</name>
<dbReference type="OrthoDB" id="8067602at2759"/>